<dbReference type="InterPro" id="IPR000843">
    <property type="entry name" value="HTH_LacI"/>
</dbReference>
<dbReference type="Gene3D" id="3.40.50.2300">
    <property type="match status" value="2"/>
</dbReference>
<evidence type="ECO:0000256" key="3">
    <source>
        <dbReference type="ARBA" id="ARBA00023163"/>
    </source>
</evidence>
<evidence type="ECO:0000259" key="4">
    <source>
        <dbReference type="PROSITE" id="PS50932"/>
    </source>
</evidence>
<evidence type="ECO:0000313" key="5">
    <source>
        <dbReference type="EMBL" id="MBA8795870.1"/>
    </source>
</evidence>
<dbReference type="PANTHER" id="PTHR30146:SF109">
    <property type="entry name" value="HTH-TYPE TRANSCRIPTIONAL REGULATOR GALS"/>
    <property type="match status" value="1"/>
</dbReference>
<dbReference type="AlphaFoldDB" id="A0A7W3P7D5"/>
<dbReference type="CDD" id="cd01392">
    <property type="entry name" value="HTH_LacI"/>
    <property type="match status" value="1"/>
</dbReference>
<comment type="caution">
    <text evidence="5">The sequence shown here is derived from an EMBL/GenBank/DDBJ whole genome shotgun (WGS) entry which is preliminary data.</text>
</comment>
<organism evidence="5 6">
    <name type="scientific">Microlunatus kandeliicorticis</name>
    <dbReference type="NCBI Taxonomy" id="1759536"/>
    <lineage>
        <taxon>Bacteria</taxon>
        <taxon>Bacillati</taxon>
        <taxon>Actinomycetota</taxon>
        <taxon>Actinomycetes</taxon>
        <taxon>Propionibacteriales</taxon>
        <taxon>Propionibacteriaceae</taxon>
        <taxon>Microlunatus</taxon>
    </lineage>
</organism>
<accession>A0A7W3P7D5</accession>
<dbReference type="SMART" id="SM00354">
    <property type="entry name" value="HTH_LACI"/>
    <property type="match status" value="1"/>
</dbReference>
<dbReference type="GO" id="GO:0003700">
    <property type="term" value="F:DNA-binding transcription factor activity"/>
    <property type="evidence" value="ECO:0007669"/>
    <property type="project" value="TreeGrafter"/>
</dbReference>
<dbReference type="Pfam" id="PF00356">
    <property type="entry name" value="LacI"/>
    <property type="match status" value="1"/>
</dbReference>
<keyword evidence="6" id="KW-1185">Reference proteome</keyword>
<keyword evidence="2 5" id="KW-0238">DNA-binding</keyword>
<keyword evidence="3" id="KW-0804">Transcription</keyword>
<evidence type="ECO:0000313" key="6">
    <source>
        <dbReference type="Proteomes" id="UP000523079"/>
    </source>
</evidence>
<dbReference type="SUPFAM" id="SSF53822">
    <property type="entry name" value="Periplasmic binding protein-like I"/>
    <property type="match status" value="1"/>
</dbReference>
<name>A0A7W3P7D5_9ACTN</name>
<sequence length="349" mass="37433">MRRPTVADVAARAGLSAQTVSNVINAPERVRPQTRARVMDAIAAVGYRPNTAARQLRTRRSMIIGLRLRRRRDGINGNVLDRFLHALTELSESAGYRVMLYTARDDAAEIEAYEELIDSVGLDAFVLTDTGRDDRRLAWLNEHGVACAAFGRPWLAGSRPPGGRERVDGDADQVDRAPHAWVDVDGRRGTAAAVRHLHSLGHTRIGFLGWPAGSGLGDERRAGWRQQLIRFGLEDALALDRGSQDGVPQGAHGARELIAAGATALVCASDSLALGARSHTRAVIGFDDTPVAAAVGMSSIAQPVEAAAAHVVALLARTLGDPLPAGLQNLADGPRHVLLEPELIIREDR</sequence>
<dbReference type="EMBL" id="JACGWT010000006">
    <property type="protein sequence ID" value="MBA8795870.1"/>
    <property type="molecule type" value="Genomic_DNA"/>
</dbReference>
<gene>
    <name evidence="5" type="ORF">FHX74_003511</name>
</gene>
<dbReference type="GO" id="GO:0000976">
    <property type="term" value="F:transcription cis-regulatory region binding"/>
    <property type="evidence" value="ECO:0007669"/>
    <property type="project" value="TreeGrafter"/>
</dbReference>
<keyword evidence="1" id="KW-0805">Transcription regulation</keyword>
<dbReference type="InterPro" id="IPR046335">
    <property type="entry name" value="LacI/GalR-like_sensor"/>
</dbReference>
<protein>
    <submittedName>
        <fullName evidence="5">DNA-binding LacI/PurR family transcriptional regulator</fullName>
    </submittedName>
</protein>
<dbReference type="Proteomes" id="UP000523079">
    <property type="component" value="Unassembled WGS sequence"/>
</dbReference>
<dbReference type="InterPro" id="IPR010982">
    <property type="entry name" value="Lambda_DNA-bd_dom_sf"/>
</dbReference>
<evidence type="ECO:0000256" key="2">
    <source>
        <dbReference type="ARBA" id="ARBA00023125"/>
    </source>
</evidence>
<reference evidence="5 6" key="1">
    <citation type="submission" date="2020-07" db="EMBL/GenBank/DDBJ databases">
        <title>Sequencing the genomes of 1000 actinobacteria strains.</title>
        <authorList>
            <person name="Klenk H.-P."/>
        </authorList>
    </citation>
    <scope>NUCLEOTIDE SEQUENCE [LARGE SCALE GENOMIC DNA]</scope>
    <source>
        <strain evidence="5 6">DSM 100723</strain>
    </source>
</reference>
<proteinExistence type="predicted"/>
<dbReference type="PANTHER" id="PTHR30146">
    <property type="entry name" value="LACI-RELATED TRANSCRIPTIONAL REPRESSOR"/>
    <property type="match status" value="1"/>
</dbReference>
<dbReference type="Pfam" id="PF13377">
    <property type="entry name" value="Peripla_BP_3"/>
    <property type="match status" value="1"/>
</dbReference>
<dbReference type="Gene3D" id="1.10.260.40">
    <property type="entry name" value="lambda repressor-like DNA-binding domains"/>
    <property type="match status" value="1"/>
</dbReference>
<dbReference type="RefSeq" id="WP_182561480.1">
    <property type="nucleotide sequence ID" value="NZ_JACGWT010000006.1"/>
</dbReference>
<evidence type="ECO:0000256" key="1">
    <source>
        <dbReference type="ARBA" id="ARBA00023015"/>
    </source>
</evidence>
<feature type="domain" description="HTH lacI-type" evidence="4">
    <location>
        <begin position="4"/>
        <end position="58"/>
    </location>
</feature>
<dbReference type="PROSITE" id="PS50932">
    <property type="entry name" value="HTH_LACI_2"/>
    <property type="match status" value="1"/>
</dbReference>
<dbReference type="SUPFAM" id="SSF47413">
    <property type="entry name" value="lambda repressor-like DNA-binding domains"/>
    <property type="match status" value="1"/>
</dbReference>
<dbReference type="InterPro" id="IPR028082">
    <property type="entry name" value="Peripla_BP_I"/>
</dbReference>